<comment type="caution">
    <text evidence="1">The sequence shown here is derived from an EMBL/GenBank/DDBJ whole genome shotgun (WGS) entry which is preliminary data.</text>
</comment>
<proteinExistence type="predicted"/>
<dbReference type="Proteomes" id="UP000308365">
    <property type="component" value="Unassembled WGS sequence"/>
</dbReference>
<protein>
    <submittedName>
        <fullName evidence="1">Uncharacterized protein</fullName>
    </submittedName>
</protein>
<dbReference type="EMBL" id="RWIC01000058">
    <property type="protein sequence ID" value="TKC51133.1"/>
    <property type="molecule type" value="Genomic_DNA"/>
</dbReference>
<evidence type="ECO:0000313" key="1">
    <source>
        <dbReference type="EMBL" id="TKC51133.1"/>
    </source>
</evidence>
<dbReference type="AlphaFoldDB" id="A0A4U1FM62"/>
<gene>
    <name evidence="1" type="ORF">EI555_008558</name>
</gene>
<organism evidence="1 2">
    <name type="scientific">Monodon monoceros</name>
    <name type="common">Narwhal</name>
    <name type="synonym">Ceratodon monodon</name>
    <dbReference type="NCBI Taxonomy" id="40151"/>
    <lineage>
        <taxon>Eukaryota</taxon>
        <taxon>Metazoa</taxon>
        <taxon>Chordata</taxon>
        <taxon>Craniata</taxon>
        <taxon>Vertebrata</taxon>
        <taxon>Euteleostomi</taxon>
        <taxon>Mammalia</taxon>
        <taxon>Eutheria</taxon>
        <taxon>Laurasiatheria</taxon>
        <taxon>Artiodactyla</taxon>
        <taxon>Whippomorpha</taxon>
        <taxon>Cetacea</taxon>
        <taxon>Odontoceti</taxon>
        <taxon>Monodontidae</taxon>
        <taxon>Monodon</taxon>
    </lineage>
</organism>
<reference evidence="2" key="1">
    <citation type="journal article" date="2019" name="IScience">
        <title>Narwhal Genome Reveals Long-Term Low Genetic Diversity despite Current Large Abundance Size.</title>
        <authorList>
            <person name="Westbury M.V."/>
            <person name="Petersen B."/>
            <person name="Garde E."/>
            <person name="Heide-Jorgensen M.P."/>
            <person name="Lorenzen E.D."/>
        </authorList>
    </citation>
    <scope>NUCLEOTIDE SEQUENCE [LARGE SCALE GENOMIC DNA]</scope>
</reference>
<name>A0A4U1FM62_MONMO</name>
<accession>A0A4U1FM62</accession>
<evidence type="ECO:0000313" key="2">
    <source>
        <dbReference type="Proteomes" id="UP000308365"/>
    </source>
</evidence>
<sequence length="47" mass="5317">MSWNALLPTPRLDPAAYTQSIVVHARQGSLMLSTMHPTTNWSVPRPW</sequence>